<dbReference type="Gene3D" id="2.120.10.30">
    <property type="entry name" value="TolB, C-terminal domain"/>
    <property type="match status" value="1"/>
</dbReference>
<evidence type="ECO:0000256" key="1">
    <source>
        <dbReference type="ARBA" id="ARBA00022729"/>
    </source>
</evidence>
<keyword evidence="2" id="KW-0325">Glycoprotein</keyword>
<keyword evidence="4" id="KW-1185">Reference proteome</keyword>
<dbReference type="PANTHER" id="PTHR10680">
    <property type="entry name" value="PEPTIDYL-GLYCINE ALPHA-AMIDATING MONOOXYGENASE"/>
    <property type="match status" value="1"/>
</dbReference>
<dbReference type="PANTHER" id="PTHR10680:SF14">
    <property type="entry name" value="PEPTIDYL-GLYCINE ALPHA-AMIDATING MONOOXYGENASE"/>
    <property type="match status" value="1"/>
</dbReference>
<protein>
    <submittedName>
        <fullName evidence="3">Uncharacterized protein</fullName>
    </submittedName>
</protein>
<feature type="non-terminal residue" evidence="3">
    <location>
        <position position="1"/>
    </location>
</feature>
<accession>A0ABN9W1Q3</accession>
<evidence type="ECO:0000313" key="4">
    <source>
        <dbReference type="Proteomes" id="UP001189429"/>
    </source>
</evidence>
<name>A0ABN9W1Q3_9DINO</name>
<evidence type="ECO:0000313" key="3">
    <source>
        <dbReference type="EMBL" id="CAK0879957.1"/>
    </source>
</evidence>
<dbReference type="SUPFAM" id="SSF101898">
    <property type="entry name" value="NHL repeat"/>
    <property type="match status" value="1"/>
</dbReference>
<dbReference type="Proteomes" id="UP001189429">
    <property type="component" value="Unassembled WGS sequence"/>
</dbReference>
<proteinExistence type="predicted"/>
<keyword evidence="1" id="KW-0732">Signal</keyword>
<comment type="caution">
    <text evidence="3">The sequence shown here is derived from an EMBL/GenBank/DDBJ whole genome shotgun (WGS) entry which is preliminary data.</text>
</comment>
<dbReference type="EMBL" id="CAUYUJ010018022">
    <property type="protein sequence ID" value="CAK0879957.1"/>
    <property type="molecule type" value="Genomic_DNA"/>
</dbReference>
<organism evidence="3 4">
    <name type="scientific">Prorocentrum cordatum</name>
    <dbReference type="NCBI Taxonomy" id="2364126"/>
    <lineage>
        <taxon>Eukaryota</taxon>
        <taxon>Sar</taxon>
        <taxon>Alveolata</taxon>
        <taxon>Dinophyceae</taxon>
        <taxon>Prorocentrales</taxon>
        <taxon>Prorocentraceae</taxon>
        <taxon>Prorocentrum</taxon>
    </lineage>
</organism>
<evidence type="ECO:0000256" key="2">
    <source>
        <dbReference type="ARBA" id="ARBA00023180"/>
    </source>
</evidence>
<gene>
    <name evidence="3" type="ORF">PCOR1329_LOCUS63243</name>
</gene>
<sequence length="410" mass="44591">EGLVRPGEGTPGCSVRFGLGRGLLLLQGVPLAWVRLYWSVATVAQVSSARASVFLLRRGDSFVTLTVCTVCTPHEMSKVASALCVATALAADPIVGGYGAFKYQYMPDLLQPPAGANYVNCHGLVTDGDNNIYLTYENDGKTDLNCLIRWRPDGTGGEFMTGGGSELCSGTPHGLQLAVEQGVPYLYHANNDQKLTKTLLDGTIVWQVKGNFGQDPKLPYRPTWFAVVPDSEFVYLCDGYGSNNVYVFSINGTFMNTTYGGKGGRDQHGRFSTNHGCTWDPRHQQIGVSDRANSRVEYYEVDPKSPDKFEYKSTVDLRPSMGAGALPCNIRTYPEQEGRAIVPDLSGPVSVLDRGDKVISVVNVSQLLAEEGTKHPHDAIFLPNGDMVVGAWAPGRLSYWKRLPVESVVV</sequence>
<dbReference type="InterPro" id="IPR011042">
    <property type="entry name" value="6-blade_b-propeller_TolB-like"/>
</dbReference>
<reference evidence="3" key="1">
    <citation type="submission" date="2023-10" db="EMBL/GenBank/DDBJ databases">
        <authorList>
            <person name="Chen Y."/>
            <person name="Shah S."/>
            <person name="Dougan E. K."/>
            <person name="Thang M."/>
            <person name="Chan C."/>
        </authorList>
    </citation>
    <scope>NUCLEOTIDE SEQUENCE [LARGE SCALE GENOMIC DNA]</scope>
</reference>